<reference evidence="1 2" key="1">
    <citation type="submission" date="2019-06" db="EMBL/GenBank/DDBJ databases">
        <title>Sequencing the genomes of 1000 actinobacteria strains.</title>
        <authorList>
            <person name="Klenk H.-P."/>
        </authorList>
    </citation>
    <scope>NUCLEOTIDE SEQUENCE [LARGE SCALE GENOMIC DNA]</scope>
    <source>
        <strain evidence="1 2">DSM 19560</strain>
    </source>
</reference>
<gene>
    <name evidence="1" type="ORF">BKA23_0022</name>
</gene>
<comment type="caution">
    <text evidence="1">The sequence shown here is derived from an EMBL/GenBank/DDBJ whole genome shotgun (WGS) entry which is preliminary data.</text>
</comment>
<dbReference type="Proteomes" id="UP000318297">
    <property type="component" value="Unassembled WGS sequence"/>
</dbReference>
<proteinExistence type="predicted"/>
<keyword evidence="2" id="KW-1185">Reference proteome</keyword>
<sequence length="117" mass="12876">MLRLQTAAHTAYLHPTSGTGFLVLPDPEADLHLADLLPNGEEHVSSLQKSDYTAMLYELLAAGWRICDEGSPVIGELPDGRKVAMLCAHALAAENPCIEDFDYAEERFIELTHARLD</sequence>
<evidence type="ECO:0000313" key="1">
    <source>
        <dbReference type="EMBL" id="TWE11260.1"/>
    </source>
</evidence>
<protein>
    <submittedName>
        <fullName evidence="1">Uncharacterized protein</fullName>
    </submittedName>
</protein>
<evidence type="ECO:0000313" key="2">
    <source>
        <dbReference type="Proteomes" id="UP000318297"/>
    </source>
</evidence>
<dbReference type="OrthoDB" id="3820418at2"/>
<organism evidence="1 2">
    <name type="scientific">Rudaeicoccus suwonensis</name>
    <dbReference type="NCBI Taxonomy" id="657409"/>
    <lineage>
        <taxon>Bacteria</taxon>
        <taxon>Bacillati</taxon>
        <taxon>Actinomycetota</taxon>
        <taxon>Actinomycetes</taxon>
        <taxon>Micrococcales</taxon>
        <taxon>Dermacoccaceae</taxon>
        <taxon>Rudaeicoccus</taxon>
    </lineage>
</organism>
<dbReference type="EMBL" id="VIVQ01000001">
    <property type="protein sequence ID" value="TWE11260.1"/>
    <property type="molecule type" value="Genomic_DNA"/>
</dbReference>
<accession>A0A561E6U1</accession>
<name>A0A561E6U1_9MICO</name>
<dbReference type="AlphaFoldDB" id="A0A561E6U1"/>
<dbReference type="RefSeq" id="WP_145224382.1">
    <property type="nucleotide sequence ID" value="NZ_VIVQ01000001.1"/>
</dbReference>